<evidence type="ECO:0000256" key="1">
    <source>
        <dbReference type="SAM" id="Phobius"/>
    </source>
</evidence>
<feature type="transmembrane region" description="Helical" evidence="1">
    <location>
        <begin position="58"/>
        <end position="80"/>
    </location>
</feature>
<dbReference type="AlphaFoldDB" id="A0A1W6TXA6"/>
<protein>
    <submittedName>
        <fullName evidence="2">Uncharacterized protein</fullName>
    </submittedName>
</protein>
<keyword evidence="1" id="KW-0472">Membrane</keyword>
<keyword evidence="1" id="KW-1133">Transmembrane helix</keyword>
<proteinExistence type="predicted"/>
<keyword evidence="1" id="KW-0812">Transmembrane</keyword>
<sequence length="156" mass="17635">MISNEKFNRRLKIKRWLKVMASWPLMVFMVWLSYSSINELISINNSIGIIPKVKLAGLVNNVASFVGLLIFGFIAIIPIAMLHRSTELLLKVPFSTKTGLYSVAIIVLSSIASAIWLDNNTREKIKQYDYIECTSEQELTLKSSSRTYVLDPSSCD</sequence>
<name>A0A1W6TXA6_VIBAL</name>
<dbReference type="RefSeq" id="WP_086047304.1">
    <property type="nucleotide sequence ID" value="NZ_CP017890.1"/>
</dbReference>
<feature type="transmembrane region" description="Helical" evidence="1">
    <location>
        <begin position="20"/>
        <end position="37"/>
    </location>
</feature>
<gene>
    <name evidence="2" type="ORF">K05K4_37930</name>
</gene>
<reference evidence="2" key="1">
    <citation type="submission" date="2016-10" db="EMBL/GenBank/DDBJ databases">
        <title>The High Quality Genome of Vibrio alginolyticus K01M1.</title>
        <authorList>
            <person name="Wendling C."/>
            <person name="Chibani C.M."/>
            <person name="Hertel R."/>
            <person name="Sproer C."/>
            <person name="Bunk B."/>
            <person name="Overmann J."/>
            <person name="Roth O."/>
            <person name="Liesegang H."/>
        </authorList>
    </citation>
    <scope>NUCLEOTIDE SEQUENCE</scope>
    <source>
        <strain evidence="2">K05K4</strain>
    </source>
</reference>
<organism evidence="2">
    <name type="scientific">Vibrio alginolyticus</name>
    <dbReference type="NCBI Taxonomy" id="663"/>
    <lineage>
        <taxon>Bacteria</taxon>
        <taxon>Pseudomonadati</taxon>
        <taxon>Pseudomonadota</taxon>
        <taxon>Gammaproteobacteria</taxon>
        <taxon>Vibrionales</taxon>
        <taxon>Vibrionaceae</taxon>
        <taxon>Vibrio</taxon>
    </lineage>
</organism>
<dbReference type="EMBL" id="CP017903">
    <property type="protein sequence ID" value="ARP20520.1"/>
    <property type="molecule type" value="Genomic_DNA"/>
</dbReference>
<feature type="transmembrane region" description="Helical" evidence="1">
    <location>
        <begin position="100"/>
        <end position="117"/>
    </location>
</feature>
<evidence type="ECO:0000313" key="2">
    <source>
        <dbReference type="EMBL" id="ARP20520.1"/>
    </source>
</evidence>
<accession>A0A1W6TXA6</accession>